<protein>
    <recommendedName>
        <fullName evidence="3">Carrier domain-containing protein</fullName>
    </recommendedName>
</protein>
<keyword evidence="2" id="KW-1185">Reference proteome</keyword>
<evidence type="ECO:0000313" key="2">
    <source>
        <dbReference type="Proteomes" id="UP000576152"/>
    </source>
</evidence>
<dbReference type="RefSeq" id="WP_183474394.1">
    <property type="nucleotide sequence ID" value="NZ_JACIBX010000010.1"/>
</dbReference>
<dbReference type="EMBL" id="JACIBX010000010">
    <property type="protein sequence ID" value="MBB3713003.1"/>
    <property type="molecule type" value="Genomic_DNA"/>
</dbReference>
<name>A0ABR6HR85_9RHOB</name>
<evidence type="ECO:0000313" key="1">
    <source>
        <dbReference type="EMBL" id="MBB3713003.1"/>
    </source>
</evidence>
<reference evidence="1 2" key="1">
    <citation type="submission" date="2020-08" db="EMBL/GenBank/DDBJ databases">
        <title>Genomic Encyclopedia of Type Strains, Phase III (KMG-III): the genomes of soil and plant-associated and newly described type strains.</title>
        <authorList>
            <person name="Whitman W."/>
        </authorList>
    </citation>
    <scope>NUCLEOTIDE SEQUENCE [LARGE SCALE GENOMIC DNA]</scope>
    <source>
        <strain evidence="1 2">CECT 8572</strain>
    </source>
</reference>
<evidence type="ECO:0008006" key="3">
    <source>
        <dbReference type="Google" id="ProtNLM"/>
    </source>
</evidence>
<proteinExistence type="predicted"/>
<dbReference type="Proteomes" id="UP000576152">
    <property type="component" value="Unassembled WGS sequence"/>
</dbReference>
<accession>A0ABR6HR85</accession>
<comment type="caution">
    <text evidence="1">The sequence shown here is derived from an EMBL/GenBank/DDBJ whole genome shotgun (WGS) entry which is preliminary data.</text>
</comment>
<gene>
    <name evidence="1" type="ORF">FHS00_002604</name>
</gene>
<sequence>MTSQPTPLPLPDLLRGLEIIAARRPGSYDDGTQIREVVAPSAIVPSAFLRVLTSRLHVSAREIESVDMRDGLMTLGELYEALTA</sequence>
<organism evidence="1 2">
    <name type="scientific">Limimaricola variabilis</name>
    <dbReference type="NCBI Taxonomy" id="1492771"/>
    <lineage>
        <taxon>Bacteria</taxon>
        <taxon>Pseudomonadati</taxon>
        <taxon>Pseudomonadota</taxon>
        <taxon>Alphaproteobacteria</taxon>
        <taxon>Rhodobacterales</taxon>
        <taxon>Paracoccaceae</taxon>
        <taxon>Limimaricola</taxon>
    </lineage>
</organism>